<sequence length="434" mass="49875">MGDNQRYVIDEDDDDDDDDDNNDVYMYPTDMHPDEQDAYRAVVQASKAIEWDQQQDETFMGSKHKTGELSHLSDAPRPMRKSQSVRHSKPLSPIALSLYKYFTTRRRNIKDLFKCGSIKETMGRLISKFFIYEGVAPYKANSHHFKNMIIGTQQAGMGIEPPSPYEIKNKYLEMEHVEMETYVNQQREKWKTYGCTIMFDGWTGPMKLNSKVVPTMLFVYELMQVMKENLIHQQAREWMFEIIKGCWEKTLKHPLHTTAYFLNPRFQYRHGVGSDPELLQTIHEVFTKLDPTAELLSQFGNEVRPLHLDDEIGNPDPWIAVHAREFGVDVDQVLSEEVHSESFSKDIDDLFEATLNSHPSVDSISVGQSSRPSAASTFASSYDGLRGGTDYGGDNAGEDVRKQQQSQYPMSLFTYEDDSHTTPKMKTMALEELV</sequence>
<dbReference type="Proteomes" id="UP000288805">
    <property type="component" value="Unassembled WGS sequence"/>
</dbReference>
<dbReference type="AlphaFoldDB" id="A0A438H873"/>
<dbReference type="EMBL" id="QGNW01000261">
    <property type="protein sequence ID" value="RVW80744.1"/>
    <property type="molecule type" value="Genomic_DNA"/>
</dbReference>
<organism evidence="2 3">
    <name type="scientific">Vitis vinifera</name>
    <name type="common">Grape</name>
    <dbReference type="NCBI Taxonomy" id="29760"/>
    <lineage>
        <taxon>Eukaryota</taxon>
        <taxon>Viridiplantae</taxon>
        <taxon>Streptophyta</taxon>
        <taxon>Embryophyta</taxon>
        <taxon>Tracheophyta</taxon>
        <taxon>Spermatophyta</taxon>
        <taxon>Magnoliopsida</taxon>
        <taxon>eudicotyledons</taxon>
        <taxon>Gunneridae</taxon>
        <taxon>Pentapetalae</taxon>
        <taxon>rosids</taxon>
        <taxon>Vitales</taxon>
        <taxon>Vitaceae</taxon>
        <taxon>Viteae</taxon>
        <taxon>Vitis</taxon>
    </lineage>
</organism>
<feature type="region of interest" description="Disordered" evidence="1">
    <location>
        <begin position="362"/>
        <end position="409"/>
    </location>
</feature>
<protein>
    <recommendedName>
        <fullName evidence="4">DUF659 domain-containing protein</fullName>
    </recommendedName>
</protein>
<feature type="compositionally biased region" description="Acidic residues" evidence="1">
    <location>
        <begin position="10"/>
        <end position="22"/>
    </location>
</feature>
<proteinExistence type="predicted"/>
<dbReference type="SUPFAM" id="SSF53098">
    <property type="entry name" value="Ribonuclease H-like"/>
    <property type="match status" value="1"/>
</dbReference>
<feature type="compositionally biased region" description="Gly residues" evidence="1">
    <location>
        <begin position="385"/>
        <end position="395"/>
    </location>
</feature>
<accession>A0A438H873</accession>
<feature type="region of interest" description="Disordered" evidence="1">
    <location>
        <begin position="1"/>
        <end position="32"/>
    </location>
</feature>
<feature type="compositionally biased region" description="Polar residues" evidence="1">
    <location>
        <begin position="362"/>
        <end position="380"/>
    </location>
</feature>
<reference evidence="2 3" key="1">
    <citation type="journal article" date="2018" name="PLoS Genet.">
        <title>Population sequencing reveals clonal diversity and ancestral inbreeding in the grapevine cultivar Chardonnay.</title>
        <authorList>
            <person name="Roach M.J."/>
            <person name="Johnson D.L."/>
            <person name="Bohlmann J."/>
            <person name="van Vuuren H.J."/>
            <person name="Jones S.J."/>
            <person name="Pretorius I.S."/>
            <person name="Schmidt S.A."/>
            <person name="Borneman A.R."/>
        </authorList>
    </citation>
    <scope>NUCLEOTIDE SEQUENCE [LARGE SCALE GENOMIC DNA]</scope>
    <source>
        <strain evidence="3">cv. Chardonnay</strain>
        <tissue evidence="2">Leaf</tissue>
    </source>
</reference>
<feature type="compositionally biased region" description="Basic residues" evidence="1">
    <location>
        <begin position="78"/>
        <end position="87"/>
    </location>
</feature>
<dbReference type="PANTHER" id="PTHR46951">
    <property type="entry name" value="BED-TYPE DOMAIN-CONTAINING PROTEIN"/>
    <property type="match status" value="1"/>
</dbReference>
<evidence type="ECO:0000313" key="3">
    <source>
        <dbReference type="Proteomes" id="UP000288805"/>
    </source>
</evidence>
<gene>
    <name evidence="2" type="ORF">CK203_050692</name>
</gene>
<evidence type="ECO:0000256" key="1">
    <source>
        <dbReference type="SAM" id="MobiDB-lite"/>
    </source>
</evidence>
<dbReference type="InterPro" id="IPR012337">
    <property type="entry name" value="RNaseH-like_sf"/>
</dbReference>
<evidence type="ECO:0008006" key="4">
    <source>
        <dbReference type="Google" id="ProtNLM"/>
    </source>
</evidence>
<evidence type="ECO:0000313" key="2">
    <source>
        <dbReference type="EMBL" id="RVW80744.1"/>
    </source>
</evidence>
<dbReference type="PANTHER" id="PTHR46951:SF2">
    <property type="entry name" value="BED-TYPE DOMAIN-CONTAINING PROTEIN"/>
    <property type="match status" value="1"/>
</dbReference>
<name>A0A438H873_VITVI</name>
<feature type="region of interest" description="Disordered" evidence="1">
    <location>
        <begin position="58"/>
        <end position="87"/>
    </location>
</feature>
<comment type="caution">
    <text evidence="2">The sequence shown here is derived from an EMBL/GenBank/DDBJ whole genome shotgun (WGS) entry which is preliminary data.</text>
</comment>